<dbReference type="AlphaFoldDB" id="A0AAN7HD13"/>
<dbReference type="PANTHER" id="PTHR43162">
    <property type="match status" value="1"/>
</dbReference>
<dbReference type="EMBL" id="MU860074">
    <property type="protein sequence ID" value="KAK4239073.1"/>
    <property type="molecule type" value="Genomic_DNA"/>
</dbReference>
<dbReference type="InterPro" id="IPR008030">
    <property type="entry name" value="NmrA-like"/>
</dbReference>
<evidence type="ECO:0000313" key="6">
    <source>
        <dbReference type="EMBL" id="KAK4239073.1"/>
    </source>
</evidence>
<dbReference type="InterPro" id="IPR051604">
    <property type="entry name" value="Ergot_Alk_Oxidoreductase"/>
</dbReference>
<organism evidence="6 7">
    <name type="scientific">Achaetomium macrosporum</name>
    <dbReference type="NCBI Taxonomy" id="79813"/>
    <lineage>
        <taxon>Eukaryota</taxon>
        <taxon>Fungi</taxon>
        <taxon>Dikarya</taxon>
        <taxon>Ascomycota</taxon>
        <taxon>Pezizomycotina</taxon>
        <taxon>Sordariomycetes</taxon>
        <taxon>Sordariomycetidae</taxon>
        <taxon>Sordariales</taxon>
        <taxon>Chaetomiaceae</taxon>
        <taxon>Achaetomium</taxon>
    </lineage>
</organism>
<protein>
    <recommendedName>
        <fullName evidence="5">NmrA-like domain-containing protein</fullName>
    </recommendedName>
</protein>
<reference evidence="6" key="1">
    <citation type="journal article" date="2023" name="Mol. Phylogenet. Evol.">
        <title>Genome-scale phylogeny and comparative genomics of the fungal order Sordariales.</title>
        <authorList>
            <person name="Hensen N."/>
            <person name="Bonometti L."/>
            <person name="Westerberg I."/>
            <person name="Brannstrom I.O."/>
            <person name="Guillou S."/>
            <person name="Cros-Aarteil S."/>
            <person name="Calhoun S."/>
            <person name="Haridas S."/>
            <person name="Kuo A."/>
            <person name="Mondo S."/>
            <person name="Pangilinan J."/>
            <person name="Riley R."/>
            <person name="LaButti K."/>
            <person name="Andreopoulos B."/>
            <person name="Lipzen A."/>
            <person name="Chen C."/>
            <person name="Yan M."/>
            <person name="Daum C."/>
            <person name="Ng V."/>
            <person name="Clum A."/>
            <person name="Steindorff A."/>
            <person name="Ohm R.A."/>
            <person name="Martin F."/>
            <person name="Silar P."/>
            <person name="Natvig D.O."/>
            <person name="Lalanne C."/>
            <person name="Gautier V."/>
            <person name="Ament-Velasquez S.L."/>
            <person name="Kruys A."/>
            <person name="Hutchinson M.I."/>
            <person name="Powell A.J."/>
            <person name="Barry K."/>
            <person name="Miller A.N."/>
            <person name="Grigoriev I.V."/>
            <person name="Debuchy R."/>
            <person name="Gladieux P."/>
            <person name="Hiltunen Thoren M."/>
            <person name="Johannesson H."/>
        </authorList>
    </citation>
    <scope>NUCLEOTIDE SEQUENCE</scope>
    <source>
        <strain evidence="6">CBS 532.94</strain>
    </source>
</reference>
<gene>
    <name evidence="6" type="ORF">C8A03DRAFT_43262</name>
</gene>
<reference evidence="6" key="2">
    <citation type="submission" date="2023-05" db="EMBL/GenBank/DDBJ databases">
        <authorList>
            <consortium name="Lawrence Berkeley National Laboratory"/>
            <person name="Steindorff A."/>
            <person name="Hensen N."/>
            <person name="Bonometti L."/>
            <person name="Westerberg I."/>
            <person name="Brannstrom I.O."/>
            <person name="Guillou S."/>
            <person name="Cros-Aarteil S."/>
            <person name="Calhoun S."/>
            <person name="Haridas S."/>
            <person name="Kuo A."/>
            <person name="Mondo S."/>
            <person name="Pangilinan J."/>
            <person name="Riley R."/>
            <person name="Labutti K."/>
            <person name="Andreopoulos B."/>
            <person name="Lipzen A."/>
            <person name="Chen C."/>
            <person name="Yanf M."/>
            <person name="Daum C."/>
            <person name="Ng V."/>
            <person name="Clum A."/>
            <person name="Ohm R."/>
            <person name="Martin F."/>
            <person name="Silar P."/>
            <person name="Natvig D."/>
            <person name="Lalanne C."/>
            <person name="Gautier V."/>
            <person name="Ament-Velasquez S.L."/>
            <person name="Kruys A."/>
            <person name="Hutchinson M.I."/>
            <person name="Powell A.J."/>
            <person name="Barry K."/>
            <person name="Miller A.N."/>
            <person name="Grigoriev I.V."/>
            <person name="Debuchy R."/>
            <person name="Gladieux P."/>
            <person name="Thoren M.H."/>
            <person name="Johannesson H."/>
        </authorList>
    </citation>
    <scope>NUCLEOTIDE SEQUENCE</scope>
    <source>
        <strain evidence="6">CBS 532.94</strain>
    </source>
</reference>
<keyword evidence="7" id="KW-1185">Reference proteome</keyword>
<dbReference type="InterPro" id="IPR019901">
    <property type="entry name" value="Ergot_alkaloid_biosynthesis"/>
</dbReference>
<keyword evidence="4" id="KW-0560">Oxidoreductase</keyword>
<evidence type="ECO:0000256" key="2">
    <source>
        <dbReference type="ARBA" id="ARBA00005372"/>
    </source>
</evidence>
<dbReference type="GO" id="GO:0016491">
    <property type="term" value="F:oxidoreductase activity"/>
    <property type="evidence" value="ECO:0007669"/>
    <property type="project" value="UniProtKB-KW"/>
</dbReference>
<evidence type="ECO:0000313" key="7">
    <source>
        <dbReference type="Proteomes" id="UP001303760"/>
    </source>
</evidence>
<name>A0AAN7HD13_9PEZI</name>
<dbReference type="InterPro" id="IPR036291">
    <property type="entry name" value="NAD(P)-bd_dom_sf"/>
</dbReference>
<dbReference type="PANTHER" id="PTHR43162:SF1">
    <property type="entry name" value="PRESTALK A DIFFERENTIATION PROTEIN A"/>
    <property type="match status" value="1"/>
</dbReference>
<dbReference type="NCBIfam" id="TIGR03649">
    <property type="entry name" value="ergot_EASG"/>
    <property type="match status" value="1"/>
</dbReference>
<dbReference type="Pfam" id="PF05368">
    <property type="entry name" value="NmrA"/>
    <property type="match status" value="1"/>
</dbReference>
<dbReference type="SUPFAM" id="SSF51735">
    <property type="entry name" value="NAD(P)-binding Rossmann-fold domains"/>
    <property type="match status" value="1"/>
</dbReference>
<proteinExistence type="inferred from homology"/>
<dbReference type="Proteomes" id="UP001303760">
    <property type="component" value="Unassembled WGS sequence"/>
</dbReference>
<comment type="caution">
    <text evidence="6">The sequence shown here is derived from an EMBL/GenBank/DDBJ whole genome shotgun (WGS) entry which is preliminary data.</text>
</comment>
<evidence type="ECO:0000256" key="4">
    <source>
        <dbReference type="ARBA" id="ARBA00023002"/>
    </source>
</evidence>
<dbReference type="Gene3D" id="3.40.50.720">
    <property type="entry name" value="NAD(P)-binding Rossmann-like Domain"/>
    <property type="match status" value="1"/>
</dbReference>
<evidence type="ECO:0000259" key="5">
    <source>
        <dbReference type="Pfam" id="PF05368"/>
    </source>
</evidence>
<sequence length="315" mass="34563">MSTPISRPAILVLGGTGKVGSRIVRQLSSYDTNHLVLVASRNANNASSSSQSQQQSEDADKVRHVHFDWDNTDTWSNPFSALPAGTTLSAVYIIAPGSLNAETLMNTFVDFARERGVRRFVLQSASCIEAGGVLMGKVHAYLRELGQRGQVEWAVLRPTWFQQNFAEQENHLKSIREESKLYSATGDGKIPWVNADDIAAVAVRALTDRDPPNTEYLVLGPELLSYGDIASILSEVLGRRIVHVDLTAAELEERLQRFGMPEDYSHMMSALDISIKNGSENRTNDVVLAVTGSAPKKFKDFAESVKEVWGTGGRA</sequence>
<evidence type="ECO:0000256" key="1">
    <source>
        <dbReference type="ARBA" id="ARBA00005107"/>
    </source>
</evidence>
<keyword evidence="3" id="KW-0017">Alkaloid metabolism</keyword>
<comment type="pathway">
    <text evidence="1">Alkaloid biosynthesis; ergot alkaloid biosynthesis.</text>
</comment>
<accession>A0AAN7HD13</accession>
<dbReference type="GO" id="GO:0009820">
    <property type="term" value="P:alkaloid metabolic process"/>
    <property type="evidence" value="ECO:0007669"/>
    <property type="project" value="UniProtKB-KW"/>
</dbReference>
<dbReference type="Gene3D" id="3.90.25.10">
    <property type="entry name" value="UDP-galactose 4-epimerase, domain 1"/>
    <property type="match status" value="1"/>
</dbReference>
<comment type="similarity">
    <text evidence="2">Belongs to the fgaFS/easG family.</text>
</comment>
<feature type="domain" description="NmrA-like" evidence="5">
    <location>
        <begin position="9"/>
        <end position="270"/>
    </location>
</feature>
<evidence type="ECO:0000256" key="3">
    <source>
        <dbReference type="ARBA" id="ARBA00022589"/>
    </source>
</evidence>